<accession>A0A4R1F090</accession>
<evidence type="ECO:0000256" key="4">
    <source>
        <dbReference type="SAM" id="MobiDB-lite"/>
    </source>
</evidence>
<feature type="region of interest" description="Disordered" evidence="4">
    <location>
        <begin position="1"/>
        <end position="23"/>
    </location>
</feature>
<dbReference type="Gene3D" id="2.60.40.790">
    <property type="match status" value="1"/>
</dbReference>
<sequence length="167" mass="19126">MKNEDKTLTKPMQKSKGSEMAWPVSSKDMDQWFENMFPAQWMNRFQNNFPAWGNFPSLLNTQSPSVDIIDRDDEVLVRAEVAGMKKEDVDLSVTNNSITIKGSVQHDKEEEKGDYYRRETCSGSYSRTLPLPCEVVCDKAKAKFKDGMLEVTIPKVEATKRHKVKVD</sequence>
<dbReference type="OrthoDB" id="9792695at2"/>
<comment type="caution">
    <text evidence="7">The sequence shown here is derived from an EMBL/GenBank/DDBJ whole genome shotgun (WGS) entry which is preliminary data.</text>
</comment>
<evidence type="ECO:0000256" key="3">
    <source>
        <dbReference type="RuleBase" id="RU003616"/>
    </source>
</evidence>
<dbReference type="Pfam" id="PF00011">
    <property type="entry name" value="HSP20"/>
    <property type="match status" value="1"/>
</dbReference>
<reference evidence="7 8" key="1">
    <citation type="submission" date="2019-03" db="EMBL/GenBank/DDBJ databases">
        <title>Genomic Encyclopedia of Type Strains, Phase IV (KMG-IV): sequencing the most valuable type-strain genomes for metagenomic binning, comparative biology and taxonomic classification.</title>
        <authorList>
            <person name="Goeker M."/>
        </authorList>
    </citation>
    <scope>NUCLEOTIDE SEQUENCE [LARGE SCALE GENOMIC DNA]</scope>
    <source>
        <strain evidence="7 8">DSM 24830</strain>
    </source>
</reference>
<dbReference type="CDD" id="cd06464">
    <property type="entry name" value="ACD_sHsps-like"/>
    <property type="match status" value="1"/>
</dbReference>
<evidence type="ECO:0000313" key="8">
    <source>
        <dbReference type="Proteomes" id="UP000294887"/>
    </source>
</evidence>
<dbReference type="EMBL" id="SMFQ01000003">
    <property type="protein sequence ID" value="TCJ87606.1"/>
    <property type="molecule type" value="Genomic_DNA"/>
</dbReference>
<dbReference type="InterPro" id="IPR002068">
    <property type="entry name" value="A-crystallin/Hsp20_dom"/>
</dbReference>
<dbReference type="Proteomes" id="UP000294887">
    <property type="component" value="Unassembled WGS sequence"/>
</dbReference>
<evidence type="ECO:0000259" key="5">
    <source>
        <dbReference type="PROSITE" id="PS01031"/>
    </source>
</evidence>
<dbReference type="PROSITE" id="PS51203">
    <property type="entry name" value="CS"/>
    <property type="match status" value="1"/>
</dbReference>
<dbReference type="PROSITE" id="PS01031">
    <property type="entry name" value="SHSP"/>
    <property type="match status" value="1"/>
</dbReference>
<evidence type="ECO:0000313" key="7">
    <source>
        <dbReference type="EMBL" id="TCJ87606.1"/>
    </source>
</evidence>
<feature type="domain" description="CS" evidence="6">
    <location>
        <begin position="61"/>
        <end position="167"/>
    </location>
</feature>
<gene>
    <name evidence="7" type="ORF">EV695_2118</name>
</gene>
<dbReference type="AlphaFoldDB" id="A0A4R1F090"/>
<keyword evidence="8" id="KW-1185">Reference proteome</keyword>
<dbReference type="GO" id="GO:0009408">
    <property type="term" value="P:response to heat"/>
    <property type="evidence" value="ECO:0007669"/>
    <property type="project" value="InterPro"/>
</dbReference>
<dbReference type="PANTHER" id="PTHR46733">
    <property type="entry name" value="26.5 KDA HEAT SHOCK PROTEIN, MITOCHONDRIAL"/>
    <property type="match status" value="1"/>
</dbReference>
<evidence type="ECO:0000256" key="2">
    <source>
        <dbReference type="PROSITE-ProRule" id="PRU00285"/>
    </source>
</evidence>
<feature type="domain" description="SHSP" evidence="5">
    <location>
        <begin position="57"/>
        <end position="167"/>
    </location>
</feature>
<organism evidence="7 8">
    <name type="scientific">Cocleimonas flava</name>
    <dbReference type="NCBI Taxonomy" id="634765"/>
    <lineage>
        <taxon>Bacteria</taxon>
        <taxon>Pseudomonadati</taxon>
        <taxon>Pseudomonadota</taxon>
        <taxon>Gammaproteobacteria</taxon>
        <taxon>Thiotrichales</taxon>
        <taxon>Thiotrichaceae</taxon>
        <taxon>Cocleimonas</taxon>
    </lineage>
</organism>
<protein>
    <submittedName>
        <fullName evidence="7">Heat shock protein Hsp20</fullName>
    </submittedName>
</protein>
<dbReference type="InterPro" id="IPR008978">
    <property type="entry name" value="HSP20-like_chaperone"/>
</dbReference>
<keyword evidence="1 7" id="KW-0346">Stress response</keyword>
<proteinExistence type="inferred from homology"/>
<name>A0A4R1F090_9GAMM</name>
<comment type="similarity">
    <text evidence="2 3">Belongs to the small heat shock protein (HSP20) family.</text>
</comment>
<evidence type="ECO:0000259" key="6">
    <source>
        <dbReference type="PROSITE" id="PS51203"/>
    </source>
</evidence>
<dbReference type="PANTHER" id="PTHR46733:SF4">
    <property type="entry name" value="HEAT SHOCK PROTEIN 21, CHLOROPLASTIC"/>
    <property type="match status" value="1"/>
</dbReference>
<dbReference type="InterPro" id="IPR044587">
    <property type="entry name" value="HSP21-like"/>
</dbReference>
<dbReference type="InterPro" id="IPR007052">
    <property type="entry name" value="CS_dom"/>
</dbReference>
<evidence type="ECO:0000256" key="1">
    <source>
        <dbReference type="ARBA" id="ARBA00023016"/>
    </source>
</evidence>
<dbReference type="SUPFAM" id="SSF49764">
    <property type="entry name" value="HSP20-like chaperones"/>
    <property type="match status" value="1"/>
</dbReference>